<reference evidence="1 2" key="1">
    <citation type="submission" date="2024-06" db="EMBL/GenBank/DDBJ databases">
        <title>Genomic Encyclopedia of Type Strains, Phase IV (KMG-IV): sequencing the most valuable type-strain genomes for metagenomic binning, comparative biology and taxonomic classification.</title>
        <authorList>
            <person name="Goeker M."/>
        </authorList>
    </citation>
    <scope>NUCLEOTIDE SEQUENCE [LARGE SCALE GENOMIC DNA]</scope>
    <source>
        <strain evidence="1 2">DSM 23649</strain>
    </source>
</reference>
<gene>
    <name evidence="1" type="ORF">ABID23_001573</name>
</gene>
<dbReference type="Proteomes" id="UP001549086">
    <property type="component" value="Unassembled WGS sequence"/>
</dbReference>
<name>A0ABV2HJB6_9HYPH</name>
<proteinExistence type="predicted"/>
<dbReference type="EMBL" id="JBEPLI010000032">
    <property type="protein sequence ID" value="MET3590462.1"/>
    <property type="molecule type" value="Genomic_DNA"/>
</dbReference>
<accession>A0ABV2HJB6</accession>
<organism evidence="1 2">
    <name type="scientific">Bartonella silvatica</name>
    <dbReference type="NCBI Taxonomy" id="357760"/>
    <lineage>
        <taxon>Bacteria</taxon>
        <taxon>Pseudomonadati</taxon>
        <taxon>Pseudomonadota</taxon>
        <taxon>Alphaproteobacteria</taxon>
        <taxon>Hyphomicrobiales</taxon>
        <taxon>Bartonellaceae</taxon>
        <taxon>Bartonella</taxon>
    </lineage>
</organism>
<comment type="caution">
    <text evidence="1">The sequence shown here is derived from an EMBL/GenBank/DDBJ whole genome shotgun (WGS) entry which is preliminary data.</text>
</comment>
<evidence type="ECO:0000313" key="1">
    <source>
        <dbReference type="EMBL" id="MET3590462.1"/>
    </source>
</evidence>
<protein>
    <submittedName>
        <fullName evidence="1">Uncharacterized protein</fullName>
    </submittedName>
</protein>
<evidence type="ECO:0000313" key="2">
    <source>
        <dbReference type="Proteomes" id="UP001549086"/>
    </source>
</evidence>
<sequence length="51" mass="6251">MHYNKKIMREPYDIQGSHTISTMRNDLYQSMCCKIHLPYNYAFMRQILPRL</sequence>
<keyword evidence="2" id="KW-1185">Reference proteome</keyword>